<comment type="caution">
    <text evidence="8">The sequence shown here is derived from an EMBL/GenBank/DDBJ whole genome shotgun (WGS) entry which is preliminary data.</text>
</comment>
<accession>A0ABS5KW44</accession>
<dbReference type="PANTHER" id="PTHR12544">
    <property type="entry name" value="GLUTAMINASE"/>
    <property type="match status" value="1"/>
</dbReference>
<reference evidence="8 9" key="1">
    <citation type="submission" date="2020-02" db="EMBL/GenBank/DDBJ databases">
        <title>Acidophilic actinobacteria isolated from forest soil.</title>
        <authorList>
            <person name="Golinska P."/>
        </authorList>
    </citation>
    <scope>NUCLEOTIDE SEQUENCE [LARGE SCALE GENOMIC DNA]</scope>
    <source>
        <strain evidence="8 9">NL8</strain>
    </source>
</reference>
<dbReference type="Pfam" id="PF04960">
    <property type="entry name" value="Glutaminase"/>
    <property type="match status" value="1"/>
</dbReference>
<dbReference type="Proteomes" id="UP000730482">
    <property type="component" value="Unassembled WGS sequence"/>
</dbReference>
<evidence type="ECO:0000313" key="9">
    <source>
        <dbReference type="Proteomes" id="UP000730482"/>
    </source>
</evidence>
<keyword evidence="6" id="KW-0007">Acetylation</keyword>
<evidence type="ECO:0000256" key="4">
    <source>
        <dbReference type="ARBA" id="ARBA00022801"/>
    </source>
</evidence>
<evidence type="ECO:0000256" key="1">
    <source>
        <dbReference type="ARBA" id="ARBA00011076"/>
    </source>
</evidence>
<dbReference type="EC" id="3.5.1.2" evidence="3 6"/>
<dbReference type="HAMAP" id="MF_00313">
    <property type="entry name" value="Glutaminase"/>
    <property type="match status" value="1"/>
</dbReference>
<dbReference type="InterPro" id="IPR015868">
    <property type="entry name" value="Glutaminase"/>
</dbReference>
<dbReference type="NCBIfam" id="TIGR03814">
    <property type="entry name" value="Gln_ase"/>
    <property type="match status" value="1"/>
</dbReference>
<feature type="domain" description="STAS" evidence="7">
    <location>
        <begin position="313"/>
        <end position="390"/>
    </location>
</feature>
<gene>
    <name evidence="6 8" type="primary">glsA</name>
    <name evidence="8" type="ORF">KGQ19_25705</name>
</gene>
<dbReference type="InterPro" id="IPR002645">
    <property type="entry name" value="STAS_dom"/>
</dbReference>
<feature type="binding site" evidence="6">
    <location>
        <position position="157"/>
    </location>
    <ligand>
        <name>substrate</name>
    </ligand>
</feature>
<dbReference type="RefSeq" id="WP_212012705.1">
    <property type="nucleotide sequence ID" value="NZ_JAAFYZ010000097.1"/>
</dbReference>
<name>A0ABS5KW44_9ACTN</name>
<dbReference type="Gene3D" id="3.40.710.10">
    <property type="entry name" value="DD-peptidase/beta-lactamase superfamily"/>
    <property type="match status" value="1"/>
</dbReference>
<proteinExistence type="inferred from homology"/>
<feature type="binding site" evidence="6">
    <location>
        <position position="240"/>
    </location>
    <ligand>
        <name>substrate</name>
    </ligand>
</feature>
<dbReference type="SUPFAM" id="SSF56601">
    <property type="entry name" value="beta-lactamase/transpeptidase-like"/>
    <property type="match status" value="1"/>
</dbReference>
<dbReference type="GO" id="GO:0004359">
    <property type="term" value="F:glutaminase activity"/>
    <property type="evidence" value="ECO:0007669"/>
    <property type="project" value="UniProtKB-EC"/>
</dbReference>
<organism evidence="8 9">
    <name type="scientific">Catenulispora pinistramenti</name>
    <dbReference type="NCBI Taxonomy" id="2705254"/>
    <lineage>
        <taxon>Bacteria</taxon>
        <taxon>Bacillati</taxon>
        <taxon>Actinomycetota</taxon>
        <taxon>Actinomycetes</taxon>
        <taxon>Catenulisporales</taxon>
        <taxon>Catenulisporaceae</taxon>
        <taxon>Catenulispora</taxon>
    </lineage>
</organism>
<dbReference type="Pfam" id="PF01740">
    <property type="entry name" value="STAS"/>
    <property type="match status" value="1"/>
</dbReference>
<evidence type="ECO:0000256" key="2">
    <source>
        <dbReference type="ARBA" id="ARBA00011881"/>
    </source>
</evidence>
<dbReference type="EMBL" id="JAAFYZ010000097">
    <property type="protein sequence ID" value="MBS2550268.1"/>
    <property type="molecule type" value="Genomic_DNA"/>
</dbReference>
<feature type="binding site" evidence="6">
    <location>
        <position position="114"/>
    </location>
    <ligand>
        <name>substrate</name>
    </ligand>
</feature>
<protein>
    <recommendedName>
        <fullName evidence="3 6">Glutaminase</fullName>
        <ecNumber evidence="3 6">3.5.1.2</ecNumber>
    </recommendedName>
</protein>
<dbReference type="InterPro" id="IPR036513">
    <property type="entry name" value="STAS_dom_sf"/>
</dbReference>
<dbReference type="Gene3D" id="3.30.750.24">
    <property type="entry name" value="STAS domain"/>
    <property type="match status" value="1"/>
</dbReference>
<feature type="binding site" evidence="6">
    <location>
        <position position="164"/>
    </location>
    <ligand>
        <name>substrate</name>
    </ligand>
</feature>
<feature type="binding site" evidence="6">
    <location>
        <position position="64"/>
    </location>
    <ligand>
        <name>substrate</name>
    </ligand>
</feature>
<evidence type="ECO:0000256" key="3">
    <source>
        <dbReference type="ARBA" id="ARBA00012918"/>
    </source>
</evidence>
<evidence type="ECO:0000313" key="8">
    <source>
        <dbReference type="EMBL" id="MBS2550268.1"/>
    </source>
</evidence>
<comment type="subunit">
    <text evidence="2 6">Homotetramer.</text>
</comment>
<dbReference type="PROSITE" id="PS50801">
    <property type="entry name" value="STAS"/>
    <property type="match status" value="1"/>
</dbReference>
<dbReference type="PANTHER" id="PTHR12544:SF29">
    <property type="entry name" value="GLUTAMINASE"/>
    <property type="match status" value="1"/>
</dbReference>
<comment type="catalytic activity">
    <reaction evidence="5 6">
        <text>L-glutamine + H2O = L-glutamate + NH4(+)</text>
        <dbReference type="Rhea" id="RHEA:15889"/>
        <dbReference type="ChEBI" id="CHEBI:15377"/>
        <dbReference type="ChEBI" id="CHEBI:28938"/>
        <dbReference type="ChEBI" id="CHEBI:29985"/>
        <dbReference type="ChEBI" id="CHEBI:58359"/>
        <dbReference type="EC" id="3.5.1.2"/>
    </reaction>
</comment>
<evidence type="ECO:0000259" key="7">
    <source>
        <dbReference type="PROSITE" id="PS50801"/>
    </source>
</evidence>
<dbReference type="InterPro" id="IPR012338">
    <property type="entry name" value="Beta-lactam/transpept-like"/>
</dbReference>
<keyword evidence="9" id="KW-1185">Reference proteome</keyword>
<feature type="binding site" evidence="6">
    <location>
        <position position="188"/>
    </location>
    <ligand>
        <name>substrate</name>
    </ligand>
</feature>
<evidence type="ECO:0000256" key="6">
    <source>
        <dbReference type="HAMAP-Rule" id="MF_00313"/>
    </source>
</evidence>
<feature type="binding site" evidence="6">
    <location>
        <position position="258"/>
    </location>
    <ligand>
        <name>substrate</name>
    </ligand>
</feature>
<keyword evidence="4 6" id="KW-0378">Hydrolase</keyword>
<dbReference type="SUPFAM" id="SSF52091">
    <property type="entry name" value="SpoIIaa-like"/>
    <property type="match status" value="1"/>
</dbReference>
<sequence>MDPVTASLEAVLQRHAAVPPRGVVADYIPELACADPDDFAVAMASVHGSVYRAGDHEREFTIQSVSKPFVYALALADLGLDEVAEHVGFEPSGEPFNAISLEPGTGRPANPLINAGAIVTTSLIPGDAAQSFERIRAGLSAFAGRELELNEAVYRSEAATGDRNRALGFLTLSQGVLARPAEEACDIYFRQCSLMVTVADLAVMAGTLARGGVNPLTRTAVVDPEVAKIALSVMATCGMYDRSGEWMVRVGLPAKSGVGGGIAAVLPGEFGLGVYSPPLDAQGNSVRAMAVLQEMSSRLGLHVFAPPAGSRSPIAASEVVDDALTVRLRGELDFITAEQVSNHLLEQVVTRGIKRIEVDITHVTTVRAVAAELLRAVGIELRRHGLELMIEPAERIAAAAARVQKAPSVPFIGGPFATEPPTAQPSAVQPPG</sequence>
<evidence type="ECO:0000256" key="5">
    <source>
        <dbReference type="ARBA" id="ARBA00049534"/>
    </source>
</evidence>
<comment type="similarity">
    <text evidence="1 6">Belongs to the glutaminase family.</text>
</comment>